<dbReference type="PANTHER" id="PTHR32071">
    <property type="entry name" value="TRANSCRIPTIONAL REGULATORY PROTEIN"/>
    <property type="match status" value="1"/>
</dbReference>
<gene>
    <name evidence="8" type="ORF">SAMN04487885_108128</name>
</gene>
<keyword evidence="4 8" id="KW-0238">DNA-binding</keyword>
<dbReference type="InterPro" id="IPR000014">
    <property type="entry name" value="PAS"/>
</dbReference>
<dbReference type="Gene3D" id="3.30.450.40">
    <property type="match status" value="1"/>
</dbReference>
<evidence type="ECO:0000313" key="9">
    <source>
        <dbReference type="Proteomes" id="UP000182135"/>
    </source>
</evidence>
<dbReference type="AlphaFoldDB" id="A0A1I2L3B9"/>
<dbReference type="GO" id="GO:0003677">
    <property type="term" value="F:DNA binding"/>
    <property type="evidence" value="ECO:0007669"/>
    <property type="project" value="UniProtKB-KW"/>
</dbReference>
<dbReference type="InterPro" id="IPR058031">
    <property type="entry name" value="AAA_lid_NorR"/>
</dbReference>
<dbReference type="InterPro" id="IPR009057">
    <property type="entry name" value="Homeodomain-like_sf"/>
</dbReference>
<dbReference type="SUPFAM" id="SSF52540">
    <property type="entry name" value="P-loop containing nucleoside triphosphate hydrolases"/>
    <property type="match status" value="1"/>
</dbReference>
<reference evidence="8 9" key="1">
    <citation type="submission" date="2016-10" db="EMBL/GenBank/DDBJ databases">
        <authorList>
            <person name="de Groot N.N."/>
        </authorList>
    </citation>
    <scope>NUCLEOTIDE SEQUENCE [LARGE SCALE GENOMIC DNA]</scope>
    <source>
        <strain evidence="8 9">NLAE-zl-G419</strain>
    </source>
</reference>
<keyword evidence="5" id="KW-0804">Transcription</keyword>
<dbReference type="Pfam" id="PF25601">
    <property type="entry name" value="AAA_lid_14"/>
    <property type="match status" value="1"/>
</dbReference>
<dbReference type="SMART" id="SM00382">
    <property type="entry name" value="AAA"/>
    <property type="match status" value="1"/>
</dbReference>
<dbReference type="OrthoDB" id="9803970at2"/>
<evidence type="ECO:0000259" key="6">
    <source>
        <dbReference type="PROSITE" id="PS50045"/>
    </source>
</evidence>
<dbReference type="Pfam" id="PF00158">
    <property type="entry name" value="Sigma54_activat"/>
    <property type="match status" value="1"/>
</dbReference>
<protein>
    <submittedName>
        <fullName evidence="8">Transcriptional regulator containing PAS, AAA-type ATPase, and DNA-binding Fis domains</fullName>
    </submittedName>
</protein>
<evidence type="ECO:0000256" key="4">
    <source>
        <dbReference type="ARBA" id="ARBA00023125"/>
    </source>
</evidence>
<dbReference type="InterPro" id="IPR025662">
    <property type="entry name" value="Sigma_54_int_dom_ATP-bd_1"/>
</dbReference>
<dbReference type="PROSITE" id="PS50112">
    <property type="entry name" value="PAS"/>
    <property type="match status" value="1"/>
</dbReference>
<dbReference type="InterPro" id="IPR002078">
    <property type="entry name" value="Sigma_54_int"/>
</dbReference>
<dbReference type="InterPro" id="IPR003593">
    <property type="entry name" value="AAA+_ATPase"/>
</dbReference>
<dbReference type="InterPro" id="IPR025944">
    <property type="entry name" value="Sigma_54_int_dom_CS"/>
</dbReference>
<evidence type="ECO:0000256" key="3">
    <source>
        <dbReference type="ARBA" id="ARBA00023015"/>
    </source>
</evidence>
<dbReference type="InterPro" id="IPR025943">
    <property type="entry name" value="Sigma_54_int_dom_ATP-bd_2"/>
</dbReference>
<keyword evidence="1" id="KW-0547">Nucleotide-binding</keyword>
<dbReference type="PANTHER" id="PTHR32071:SF57">
    <property type="entry name" value="C4-DICARBOXYLATE TRANSPORT TRANSCRIPTIONAL REGULATORY PROTEIN DCTD"/>
    <property type="match status" value="1"/>
</dbReference>
<dbReference type="PROSITE" id="PS00688">
    <property type="entry name" value="SIGMA54_INTERACT_3"/>
    <property type="match status" value="1"/>
</dbReference>
<dbReference type="FunFam" id="3.40.50.300:FF:000006">
    <property type="entry name" value="DNA-binding transcriptional regulator NtrC"/>
    <property type="match status" value="1"/>
</dbReference>
<dbReference type="Gene3D" id="1.10.8.60">
    <property type="match status" value="1"/>
</dbReference>
<dbReference type="PROSITE" id="PS50045">
    <property type="entry name" value="SIGMA54_INTERACT_4"/>
    <property type="match status" value="1"/>
</dbReference>
<evidence type="ECO:0000313" key="8">
    <source>
        <dbReference type="EMBL" id="SFF73705.1"/>
    </source>
</evidence>
<evidence type="ECO:0000256" key="2">
    <source>
        <dbReference type="ARBA" id="ARBA00022840"/>
    </source>
</evidence>
<evidence type="ECO:0000259" key="7">
    <source>
        <dbReference type="PROSITE" id="PS50112"/>
    </source>
</evidence>
<dbReference type="GO" id="GO:0005524">
    <property type="term" value="F:ATP binding"/>
    <property type="evidence" value="ECO:0007669"/>
    <property type="project" value="UniProtKB-KW"/>
</dbReference>
<dbReference type="EMBL" id="FOOE01000008">
    <property type="protein sequence ID" value="SFF73705.1"/>
    <property type="molecule type" value="Genomic_DNA"/>
</dbReference>
<dbReference type="Gene3D" id="1.10.10.60">
    <property type="entry name" value="Homeodomain-like"/>
    <property type="match status" value="1"/>
</dbReference>
<keyword evidence="9" id="KW-1185">Reference proteome</keyword>
<evidence type="ECO:0000256" key="1">
    <source>
        <dbReference type="ARBA" id="ARBA00022741"/>
    </source>
</evidence>
<dbReference type="RefSeq" id="WP_074845230.1">
    <property type="nucleotide sequence ID" value="NZ_FOOE01000008.1"/>
</dbReference>
<dbReference type="InterPro" id="IPR027417">
    <property type="entry name" value="P-loop_NTPase"/>
</dbReference>
<dbReference type="InterPro" id="IPR029016">
    <property type="entry name" value="GAF-like_dom_sf"/>
</dbReference>
<evidence type="ECO:0000256" key="5">
    <source>
        <dbReference type="ARBA" id="ARBA00023163"/>
    </source>
</evidence>
<proteinExistence type="predicted"/>
<sequence>MELNCIKNSVQEVAEAIAAVLHVDVTIIDHNFKRIASTGNYKTRIGDKLPSKCLYEYVMNEKSPHYVERNAKSHGKNSICDSCEASNTCKETATVGYPIMNGDQVVGVIGINIFDEEQCNNISSDLNSMIKFLGRLSSLLVGNIHYLETIDKLQIHKKETNHIMNGLSNGVVCVDDKGYIKYINEKGKRLLGIKDENEDIDIRDVLKEINLKFLEENGGASFLEVHGSNNKHLMIKGKPITIQGKTVSYIIQLTKKSEEVRAAYKLFVNSKEVRFDDIIGESKAINSVKALARNVATTNATVLIQGESGTGKELFARAIHYESPRHNAPFIAVNCASIPDNLLESEFFGYEGGTFTGARKEGHTGKFELANGGTIFLDEIGDLPLHLQPKILRVLQEQSFTKIGGKEEIHVDVRIIAATNKNLQAMVSEGQFREDLYYRLNVIPLYLPSLIDREEDTLLLSSYLLNKYCKKYDVEEKRFSEEVKAAFRVYRWPGNIRELENIIEYLVNVSKDTVITEECLPAVLKNIDKTSKKCAMSLKDRVNEYEKNLLKSMLNNYGDNADGKNKICKELSIDLSTLYRKLNKHDLQ</sequence>
<organism evidence="8 9">
    <name type="scientific">Clostridium cadaveris</name>
    <dbReference type="NCBI Taxonomy" id="1529"/>
    <lineage>
        <taxon>Bacteria</taxon>
        <taxon>Bacillati</taxon>
        <taxon>Bacillota</taxon>
        <taxon>Clostridia</taxon>
        <taxon>Eubacteriales</taxon>
        <taxon>Clostridiaceae</taxon>
        <taxon>Clostridium</taxon>
    </lineage>
</organism>
<dbReference type="Proteomes" id="UP000182135">
    <property type="component" value="Unassembled WGS sequence"/>
</dbReference>
<dbReference type="SUPFAM" id="SSF46689">
    <property type="entry name" value="Homeodomain-like"/>
    <property type="match status" value="1"/>
</dbReference>
<keyword evidence="2" id="KW-0067">ATP-binding</keyword>
<keyword evidence="3" id="KW-0805">Transcription regulation</keyword>
<dbReference type="Gene3D" id="3.30.450.20">
    <property type="entry name" value="PAS domain"/>
    <property type="match status" value="1"/>
</dbReference>
<dbReference type="eggNOG" id="COG3829">
    <property type="taxonomic scope" value="Bacteria"/>
</dbReference>
<dbReference type="PROSITE" id="PS00676">
    <property type="entry name" value="SIGMA54_INTERACT_2"/>
    <property type="match status" value="1"/>
</dbReference>
<dbReference type="STRING" id="1529.SAMN04487885_108128"/>
<feature type="domain" description="PAS" evidence="7">
    <location>
        <begin position="156"/>
        <end position="197"/>
    </location>
</feature>
<dbReference type="Gene3D" id="3.40.50.300">
    <property type="entry name" value="P-loop containing nucleotide triphosphate hydrolases"/>
    <property type="match status" value="1"/>
</dbReference>
<dbReference type="PROSITE" id="PS00675">
    <property type="entry name" value="SIGMA54_INTERACT_1"/>
    <property type="match status" value="1"/>
</dbReference>
<dbReference type="Pfam" id="PF13188">
    <property type="entry name" value="PAS_8"/>
    <property type="match status" value="1"/>
</dbReference>
<dbReference type="CDD" id="cd00009">
    <property type="entry name" value="AAA"/>
    <property type="match status" value="1"/>
</dbReference>
<dbReference type="GO" id="GO:0006355">
    <property type="term" value="P:regulation of DNA-templated transcription"/>
    <property type="evidence" value="ECO:0007669"/>
    <property type="project" value="InterPro"/>
</dbReference>
<feature type="domain" description="Sigma-54 factor interaction" evidence="6">
    <location>
        <begin position="278"/>
        <end position="508"/>
    </location>
</feature>
<name>A0A1I2L3B9_9CLOT</name>
<accession>A0A1I2L3B9</accession>